<dbReference type="EMBL" id="GQ131939">
    <property type="protein sequence ID" value="ACS12801.1"/>
    <property type="molecule type" value="Genomic_DNA"/>
</dbReference>
<dbReference type="NCBIfam" id="TIGR00785">
    <property type="entry name" value="dass"/>
    <property type="match status" value="1"/>
</dbReference>
<dbReference type="Pfam" id="PF00939">
    <property type="entry name" value="Na_sulph_symp"/>
    <property type="match status" value="1"/>
</dbReference>
<evidence type="ECO:0000256" key="4">
    <source>
        <dbReference type="ARBA" id="ARBA00022989"/>
    </source>
</evidence>
<reference evidence="8" key="2">
    <citation type="submission" date="2013-04" db="EMBL/GenBank/DDBJ databases">
        <authorList>
            <person name="Dingle K."/>
        </authorList>
    </citation>
    <scope>NUCLEOTIDE SEQUENCE</scope>
</reference>
<evidence type="ECO:0000313" key="7">
    <source>
        <dbReference type="EMBL" id="ACS12801.1"/>
    </source>
</evidence>
<dbReference type="InterPro" id="IPR001898">
    <property type="entry name" value="SLC13A/DASS"/>
</dbReference>
<evidence type="ECO:0000313" key="8">
    <source>
        <dbReference type="EMBL" id="CDF47175.1"/>
    </source>
</evidence>
<organism evidence="7">
    <name type="scientific">Clostridioides difficile</name>
    <name type="common">Peptoclostridium difficile</name>
    <dbReference type="NCBI Taxonomy" id="1496"/>
    <lineage>
        <taxon>Bacteria</taxon>
        <taxon>Bacillati</taxon>
        <taxon>Bacillota</taxon>
        <taxon>Clostridia</taxon>
        <taxon>Peptostreptococcales</taxon>
        <taxon>Peptostreptococcaceae</taxon>
        <taxon>Clostridioides</taxon>
    </lineage>
</organism>
<dbReference type="RefSeq" id="WP_261933488.1">
    <property type="nucleotide sequence ID" value="NZ_CP101707.1"/>
</dbReference>
<comment type="subcellular location">
    <subcellularLocation>
        <location evidence="1">Membrane</location>
        <topology evidence="1">Multi-pass membrane protein</topology>
    </subcellularLocation>
</comment>
<feature type="transmembrane region" description="Helical" evidence="6">
    <location>
        <begin position="31"/>
        <end position="48"/>
    </location>
</feature>
<dbReference type="PANTHER" id="PTHR42826">
    <property type="entry name" value="DICARBOXYLATE TRANSPORTER 2.1, CHLOROPLASTIC"/>
    <property type="match status" value="1"/>
</dbReference>
<dbReference type="InterPro" id="IPR030676">
    <property type="entry name" value="CitT-rel"/>
</dbReference>
<feature type="transmembrane region" description="Helical" evidence="6">
    <location>
        <begin position="357"/>
        <end position="378"/>
    </location>
</feature>
<evidence type="ECO:0000256" key="3">
    <source>
        <dbReference type="ARBA" id="ARBA00022692"/>
    </source>
</evidence>
<dbReference type="PIRSF" id="PIRSF002457">
    <property type="entry name" value="DASS"/>
    <property type="match status" value="1"/>
</dbReference>
<dbReference type="GO" id="GO:0016020">
    <property type="term" value="C:membrane"/>
    <property type="evidence" value="ECO:0007669"/>
    <property type="project" value="UniProtKB-SubCell"/>
</dbReference>
<evidence type="ECO:0008006" key="9">
    <source>
        <dbReference type="Google" id="ProtNLM"/>
    </source>
</evidence>
<feature type="transmembrane region" description="Helical" evidence="6">
    <location>
        <begin position="55"/>
        <end position="75"/>
    </location>
</feature>
<dbReference type="AlphaFoldDB" id="C5MQI4"/>
<sequence>MNKKQLMKFLLVAAIPIIIWNLPTPQGLKKETWDIVALYLGLLAGLVIKPFKEPIITLIIVGVALMFMDESILLHGYSDKMTWFLVVVTIVCTAFVKTGLGKRMAYNLLLRAGDSTLGLGYLMMISDLILSPATGSNASRTTIIYPIFRNIAEGAGSKPDDEPKKLGAYLTVLTYVVSQGTAALFLTGMATNAITVSLAASMLGVNLTWGTWFMASVVPAGLFLLVAPLIVYKIYKPDLTHLTDIKPQIRKDLESLGSITKHEKVLVVFFILAILGWMFGEKIPFINLNMQVVGFVFLALVLLAGILDWDDVIGAKGAWNVFIWYGAFYGIAGSLADAGFYNWLADKLGTILNLSDINGLLVTVVLLLVSLAVRYFFVSNSAFVASFYPVLFAIALSTKANPMVVTLLLAFFASYGALLTHYGNGAGLIAFASGYVSQKDFWKVGTIMVIIALAIFLVIGLPYWKIIGLW</sequence>
<keyword evidence="4 6" id="KW-1133">Transmembrane helix</keyword>
<protein>
    <recommendedName>
        <fullName evidence="9">Anion transporter</fullName>
    </recommendedName>
</protein>
<feature type="transmembrane region" description="Helical" evidence="6">
    <location>
        <begin position="209"/>
        <end position="232"/>
    </location>
</feature>
<evidence type="ECO:0000256" key="2">
    <source>
        <dbReference type="ARBA" id="ARBA00007349"/>
    </source>
</evidence>
<feature type="transmembrane region" description="Helical" evidence="6">
    <location>
        <begin position="81"/>
        <end position="100"/>
    </location>
</feature>
<feature type="transmembrane region" description="Helical" evidence="6">
    <location>
        <begin position="321"/>
        <end position="345"/>
    </location>
</feature>
<accession>C5MQI4</accession>
<name>C5MQI4_CLODI</name>
<reference evidence="7" key="1">
    <citation type="journal article" date="2009" name="Anaerobe">
        <title>Bacteremia with a large clostridial toxin-negative, binary toxin-positive strain of Clostridium difficile.</title>
        <authorList>
            <person name="Elliott B."/>
            <person name="Reed R."/>
            <person name="Chang B.J."/>
            <person name="Riley T.V."/>
        </authorList>
    </citation>
    <scope>NUCLEOTIDE SEQUENCE</scope>
    <source>
        <strain evidence="7">5015740</strain>
    </source>
</reference>
<dbReference type="GO" id="GO:0022857">
    <property type="term" value="F:transmembrane transporter activity"/>
    <property type="evidence" value="ECO:0007669"/>
    <property type="project" value="InterPro"/>
</dbReference>
<evidence type="ECO:0000256" key="5">
    <source>
        <dbReference type="ARBA" id="ARBA00023136"/>
    </source>
</evidence>
<feature type="transmembrane region" description="Helical" evidence="6">
    <location>
        <begin position="265"/>
        <end position="280"/>
    </location>
</feature>
<feature type="transmembrane region" description="Helical" evidence="6">
    <location>
        <begin position="419"/>
        <end position="437"/>
    </location>
</feature>
<dbReference type="EMBL" id="HG002390">
    <property type="protein sequence ID" value="CDF47175.1"/>
    <property type="molecule type" value="Genomic_DNA"/>
</dbReference>
<comment type="similarity">
    <text evidence="2">Belongs to the SLC13A/DASS transporter (TC 2.A.47) family. DIT1 subfamily.</text>
</comment>
<reference evidence="8" key="3">
    <citation type="submission" date="2013-11" db="EMBL/GenBank/DDBJ databases">
        <title>Evolutionary History of the Clostridium difficile Pathogenicity Locus.</title>
        <authorList>
            <person name="Dingle K.E."/>
            <person name="Elliott B."/>
            <person name="Robinson E."/>
            <person name="Griffiths D."/>
            <person name="Eyre D.W."/>
            <person name="Stoesser N."/>
            <person name="Vaughan A."/>
            <person name="Golubchik T."/>
            <person name="Fawley W.N."/>
            <person name="Wilcox M.H."/>
            <person name="Peto T.E."/>
            <person name="Walker A.S."/>
            <person name="Riley T.V."/>
            <person name="Crook D.W."/>
            <person name="Didelot X."/>
        </authorList>
    </citation>
    <scope>NUCLEOTIDE SEQUENCE</scope>
</reference>
<feature type="transmembrane region" description="Helical" evidence="6">
    <location>
        <begin position="444"/>
        <end position="464"/>
    </location>
</feature>
<feature type="transmembrane region" description="Helical" evidence="6">
    <location>
        <begin position="166"/>
        <end position="189"/>
    </location>
</feature>
<evidence type="ECO:0000256" key="6">
    <source>
        <dbReference type="SAM" id="Phobius"/>
    </source>
</evidence>
<evidence type="ECO:0000256" key="1">
    <source>
        <dbReference type="ARBA" id="ARBA00004141"/>
    </source>
</evidence>
<proteinExistence type="inferred from homology"/>
<keyword evidence="3 6" id="KW-0812">Transmembrane</keyword>
<gene>
    <name evidence="8" type="primary">ORF5</name>
</gene>
<keyword evidence="5 6" id="KW-0472">Membrane</keyword>
<feature type="transmembrane region" description="Helical" evidence="6">
    <location>
        <begin position="292"/>
        <end position="309"/>
    </location>
</feature>